<keyword evidence="4" id="KW-1185">Reference proteome</keyword>
<accession>A0A507AN30</accession>
<dbReference type="GeneID" id="41969040"/>
<comment type="caution">
    <text evidence="2">The sequence shown here is derived from an EMBL/GenBank/DDBJ whole genome shotgun (WGS) entry which is preliminary data.</text>
</comment>
<evidence type="ECO:0000313" key="3">
    <source>
        <dbReference type="EMBL" id="TPX09144.1"/>
    </source>
</evidence>
<organism evidence="2 4">
    <name type="scientific">Thyridium curvatum</name>
    <dbReference type="NCBI Taxonomy" id="1093900"/>
    <lineage>
        <taxon>Eukaryota</taxon>
        <taxon>Fungi</taxon>
        <taxon>Dikarya</taxon>
        <taxon>Ascomycota</taxon>
        <taxon>Pezizomycotina</taxon>
        <taxon>Sordariomycetes</taxon>
        <taxon>Sordariomycetidae</taxon>
        <taxon>Thyridiales</taxon>
        <taxon>Thyridiaceae</taxon>
        <taxon>Thyridium</taxon>
    </lineage>
</organism>
<sequence>MDRPSPARIQACQPSPSSFPPPMMPSHHQQQPIQPSGPVLSHSQQPPQPPQPPMMSGAGGSAYASSPPPPGSLQQHQQHRLEEIHVTGPVLTQSPTQMVPRDRDLKAARSTAEFAVREYITLQRRRYGASTASVGGSDPALEDRIRRQAGMAGASLRAVRERVVGLAREAEAHRWRKWMLGGIL</sequence>
<dbReference type="STRING" id="1093900.A0A507AN30"/>
<feature type="compositionally biased region" description="Low complexity" evidence="1">
    <location>
        <begin position="25"/>
        <end position="38"/>
    </location>
</feature>
<dbReference type="OrthoDB" id="5215647at2759"/>
<dbReference type="EMBL" id="SKBQ01000006">
    <property type="protein sequence ID" value="TPX09144.1"/>
    <property type="molecule type" value="Genomic_DNA"/>
</dbReference>
<dbReference type="EMBL" id="SKBQ01000006">
    <property type="protein sequence ID" value="TPX09133.1"/>
    <property type="molecule type" value="Genomic_DNA"/>
</dbReference>
<protein>
    <submittedName>
        <fullName evidence="2">Uncharacterized protein</fullName>
    </submittedName>
</protein>
<feature type="region of interest" description="Disordered" evidence="1">
    <location>
        <begin position="1"/>
        <end position="78"/>
    </location>
</feature>
<evidence type="ECO:0000256" key="1">
    <source>
        <dbReference type="SAM" id="MobiDB-lite"/>
    </source>
</evidence>
<dbReference type="AlphaFoldDB" id="A0A507AN30"/>
<evidence type="ECO:0000313" key="2">
    <source>
        <dbReference type="EMBL" id="TPX09133.1"/>
    </source>
</evidence>
<dbReference type="InParanoid" id="A0A507AN30"/>
<evidence type="ECO:0000313" key="4">
    <source>
        <dbReference type="Proteomes" id="UP000319257"/>
    </source>
</evidence>
<dbReference type="RefSeq" id="XP_030990844.1">
    <property type="nucleotide sequence ID" value="XM_031135690.1"/>
</dbReference>
<gene>
    <name evidence="2" type="ORF">E0L32_001593</name>
    <name evidence="3" type="ORF">E0L32_001604</name>
</gene>
<dbReference type="Proteomes" id="UP000319257">
    <property type="component" value="Unassembled WGS sequence"/>
</dbReference>
<name>A0A507AN30_9PEZI</name>
<proteinExistence type="predicted"/>
<reference evidence="2 4" key="1">
    <citation type="submission" date="2019-06" db="EMBL/GenBank/DDBJ databases">
        <title>Draft genome sequence of the filamentous fungus Phialemoniopsis curvata isolated from diesel fuel.</title>
        <authorList>
            <person name="Varaljay V.A."/>
            <person name="Lyon W.J."/>
            <person name="Crouch A.L."/>
            <person name="Drake C.E."/>
            <person name="Hollomon J.M."/>
            <person name="Nadeau L.J."/>
            <person name="Nunn H.S."/>
            <person name="Stevenson B.S."/>
            <person name="Bojanowski C.L."/>
            <person name="Crookes-Goodson W.J."/>
        </authorList>
    </citation>
    <scope>NUCLEOTIDE SEQUENCE [LARGE SCALE GENOMIC DNA]</scope>
    <source>
        <strain evidence="2 4">D216</strain>
    </source>
</reference>